<sequence>MSAVRVKCQLVSPLLIEPPNGPEMILPWVVCHDKENIFTLICNWTDHDQTLASHTCVGHTCALPDTVPDQVLEEGVGRLQLSPVFRRCCSDLTLPPHLENLWLESQVDLESSQAESLKKLLIEYQDVFAKSDFDLGDFTAVYHSIDTGQASPIKSE</sequence>
<organism evidence="1 2">
    <name type="scientific">Plakobranchus ocellatus</name>
    <dbReference type="NCBI Taxonomy" id="259542"/>
    <lineage>
        <taxon>Eukaryota</taxon>
        <taxon>Metazoa</taxon>
        <taxon>Spiralia</taxon>
        <taxon>Lophotrochozoa</taxon>
        <taxon>Mollusca</taxon>
        <taxon>Gastropoda</taxon>
        <taxon>Heterobranchia</taxon>
        <taxon>Euthyneura</taxon>
        <taxon>Panpulmonata</taxon>
        <taxon>Sacoglossa</taxon>
        <taxon>Placobranchoidea</taxon>
        <taxon>Plakobranchidae</taxon>
        <taxon>Plakobranchus</taxon>
    </lineage>
</organism>
<name>A0AAV4CCC3_9GAST</name>
<evidence type="ECO:0000313" key="1">
    <source>
        <dbReference type="EMBL" id="GFO30244.1"/>
    </source>
</evidence>
<gene>
    <name evidence="1" type="ORF">PoB_005674900</name>
</gene>
<protein>
    <submittedName>
        <fullName evidence="1">Transposon ty3-i Gag-Pol polyprotein</fullName>
    </submittedName>
</protein>
<accession>A0AAV4CCC3</accession>
<dbReference type="Proteomes" id="UP000735302">
    <property type="component" value="Unassembled WGS sequence"/>
</dbReference>
<proteinExistence type="predicted"/>
<keyword evidence="2" id="KW-1185">Reference proteome</keyword>
<comment type="caution">
    <text evidence="1">The sequence shown here is derived from an EMBL/GenBank/DDBJ whole genome shotgun (WGS) entry which is preliminary data.</text>
</comment>
<evidence type="ECO:0000313" key="2">
    <source>
        <dbReference type="Proteomes" id="UP000735302"/>
    </source>
</evidence>
<dbReference type="EMBL" id="BLXT01006232">
    <property type="protein sequence ID" value="GFO30244.1"/>
    <property type="molecule type" value="Genomic_DNA"/>
</dbReference>
<reference evidence="1 2" key="1">
    <citation type="journal article" date="2021" name="Elife">
        <title>Chloroplast acquisition without the gene transfer in kleptoplastic sea slugs, Plakobranchus ocellatus.</title>
        <authorList>
            <person name="Maeda T."/>
            <person name="Takahashi S."/>
            <person name="Yoshida T."/>
            <person name="Shimamura S."/>
            <person name="Takaki Y."/>
            <person name="Nagai Y."/>
            <person name="Toyoda A."/>
            <person name="Suzuki Y."/>
            <person name="Arimoto A."/>
            <person name="Ishii H."/>
            <person name="Satoh N."/>
            <person name="Nishiyama T."/>
            <person name="Hasebe M."/>
            <person name="Maruyama T."/>
            <person name="Minagawa J."/>
            <person name="Obokata J."/>
            <person name="Shigenobu S."/>
        </authorList>
    </citation>
    <scope>NUCLEOTIDE SEQUENCE [LARGE SCALE GENOMIC DNA]</scope>
</reference>
<dbReference type="AlphaFoldDB" id="A0AAV4CCC3"/>